<dbReference type="EMBL" id="CAKOGL010000002">
    <property type="protein sequence ID" value="CAH2083919.1"/>
    <property type="molecule type" value="Genomic_DNA"/>
</dbReference>
<gene>
    <name evidence="2" type="ORF">EEDITHA_LOCUS538</name>
</gene>
<evidence type="ECO:0000313" key="2">
    <source>
        <dbReference type="EMBL" id="CAH2083919.1"/>
    </source>
</evidence>
<name>A0AAU9TEU8_EUPED</name>
<dbReference type="Proteomes" id="UP001153954">
    <property type="component" value="Unassembled WGS sequence"/>
</dbReference>
<protein>
    <submittedName>
        <fullName evidence="2">Uncharacterized protein</fullName>
    </submittedName>
</protein>
<organism evidence="2 3">
    <name type="scientific">Euphydryas editha</name>
    <name type="common">Edith's checkerspot</name>
    <dbReference type="NCBI Taxonomy" id="104508"/>
    <lineage>
        <taxon>Eukaryota</taxon>
        <taxon>Metazoa</taxon>
        <taxon>Ecdysozoa</taxon>
        <taxon>Arthropoda</taxon>
        <taxon>Hexapoda</taxon>
        <taxon>Insecta</taxon>
        <taxon>Pterygota</taxon>
        <taxon>Neoptera</taxon>
        <taxon>Endopterygota</taxon>
        <taxon>Lepidoptera</taxon>
        <taxon>Glossata</taxon>
        <taxon>Ditrysia</taxon>
        <taxon>Papilionoidea</taxon>
        <taxon>Nymphalidae</taxon>
        <taxon>Nymphalinae</taxon>
        <taxon>Euphydryas</taxon>
    </lineage>
</organism>
<proteinExistence type="predicted"/>
<evidence type="ECO:0000313" key="3">
    <source>
        <dbReference type="Proteomes" id="UP001153954"/>
    </source>
</evidence>
<comment type="caution">
    <text evidence="2">The sequence shown here is derived from an EMBL/GenBank/DDBJ whole genome shotgun (WGS) entry which is preliminary data.</text>
</comment>
<feature type="region of interest" description="Disordered" evidence="1">
    <location>
        <begin position="106"/>
        <end position="136"/>
    </location>
</feature>
<keyword evidence="3" id="KW-1185">Reference proteome</keyword>
<accession>A0AAU9TEU8</accession>
<sequence length="167" mass="19564">MDKFLWLLVEWIGDRSSCSYDVIKSRYLINQNTDLGIEKEVFLLYDGIKNERRKAKIHKISDNIYYITELKLKLIKQQEENQINRVQNISTYTVAEMRTGSVMEHSGEDANFSDYDTDYQSSNASHSPDEPRQSALENVDEVSFCDTDIDQKIYHQPDQRILCLQNL</sequence>
<reference evidence="2" key="1">
    <citation type="submission" date="2022-03" db="EMBL/GenBank/DDBJ databases">
        <authorList>
            <person name="Tunstrom K."/>
        </authorList>
    </citation>
    <scope>NUCLEOTIDE SEQUENCE</scope>
</reference>
<dbReference type="AlphaFoldDB" id="A0AAU9TEU8"/>
<evidence type="ECO:0000256" key="1">
    <source>
        <dbReference type="SAM" id="MobiDB-lite"/>
    </source>
</evidence>